<feature type="region of interest" description="Disordered" evidence="1">
    <location>
        <begin position="93"/>
        <end position="167"/>
    </location>
</feature>
<accession>A0A4R6FQ15</accession>
<evidence type="ECO:0000313" key="2">
    <source>
        <dbReference type="EMBL" id="TDN83662.1"/>
    </source>
</evidence>
<protein>
    <submittedName>
        <fullName evidence="2">Uncharacterized protein</fullName>
    </submittedName>
</protein>
<organism evidence="2 3">
    <name type="scientific">Stakelama pacifica</name>
    <dbReference type="NCBI Taxonomy" id="517720"/>
    <lineage>
        <taxon>Bacteria</taxon>
        <taxon>Pseudomonadati</taxon>
        <taxon>Pseudomonadota</taxon>
        <taxon>Alphaproteobacteria</taxon>
        <taxon>Sphingomonadales</taxon>
        <taxon>Sphingomonadaceae</taxon>
        <taxon>Stakelama</taxon>
    </lineage>
</organism>
<dbReference type="RefSeq" id="WP_133495211.1">
    <property type="nucleotide sequence ID" value="NZ_BMLU01000004.1"/>
</dbReference>
<feature type="compositionally biased region" description="Basic and acidic residues" evidence="1">
    <location>
        <begin position="93"/>
        <end position="102"/>
    </location>
</feature>
<reference evidence="2 3" key="1">
    <citation type="submission" date="2019-03" db="EMBL/GenBank/DDBJ databases">
        <title>Genomic Encyclopedia of Type Strains, Phase IV (KMG-IV): sequencing the most valuable type-strain genomes for metagenomic binning, comparative biology and taxonomic classification.</title>
        <authorList>
            <person name="Goeker M."/>
        </authorList>
    </citation>
    <scope>NUCLEOTIDE SEQUENCE [LARGE SCALE GENOMIC DNA]</scope>
    <source>
        <strain evidence="2 3">DSM 25059</strain>
    </source>
</reference>
<dbReference type="EMBL" id="SNWD01000004">
    <property type="protein sequence ID" value="TDN83662.1"/>
    <property type="molecule type" value="Genomic_DNA"/>
</dbReference>
<feature type="compositionally biased region" description="Polar residues" evidence="1">
    <location>
        <begin position="149"/>
        <end position="160"/>
    </location>
</feature>
<name>A0A4R6FQ15_9SPHN</name>
<sequence length="167" mass="17366">MILAALSLLLTAQTVPEETVGDEIVVEAKAGLVTLVFDRRAGGGLANCRVLKGSGVKRIDATACADFLDCVSDDAKSACGNAAPEQLAAIRREMPDSSDGKPRFTIPKLVQPEKPKIPAVGPVGGGDDDTASDQIVKLPPKPEDKTFSPAITISGSSPPCRNQELPC</sequence>
<gene>
    <name evidence="2" type="ORF">EV664_104146</name>
</gene>
<dbReference type="AlphaFoldDB" id="A0A4R6FQ15"/>
<keyword evidence="3" id="KW-1185">Reference proteome</keyword>
<evidence type="ECO:0000313" key="3">
    <source>
        <dbReference type="Proteomes" id="UP000295493"/>
    </source>
</evidence>
<dbReference type="OrthoDB" id="7565420at2"/>
<evidence type="ECO:0000256" key="1">
    <source>
        <dbReference type="SAM" id="MobiDB-lite"/>
    </source>
</evidence>
<proteinExistence type="predicted"/>
<dbReference type="Proteomes" id="UP000295493">
    <property type="component" value="Unassembled WGS sequence"/>
</dbReference>
<comment type="caution">
    <text evidence="2">The sequence shown here is derived from an EMBL/GenBank/DDBJ whole genome shotgun (WGS) entry which is preliminary data.</text>
</comment>